<organism evidence="1 2">
    <name type="scientific">Trichonephila inaurata madagascariensis</name>
    <dbReference type="NCBI Taxonomy" id="2747483"/>
    <lineage>
        <taxon>Eukaryota</taxon>
        <taxon>Metazoa</taxon>
        <taxon>Ecdysozoa</taxon>
        <taxon>Arthropoda</taxon>
        <taxon>Chelicerata</taxon>
        <taxon>Arachnida</taxon>
        <taxon>Araneae</taxon>
        <taxon>Araneomorphae</taxon>
        <taxon>Entelegynae</taxon>
        <taxon>Araneoidea</taxon>
        <taxon>Nephilidae</taxon>
        <taxon>Trichonephila</taxon>
        <taxon>Trichonephila inaurata</taxon>
    </lineage>
</organism>
<evidence type="ECO:0000313" key="1">
    <source>
        <dbReference type="EMBL" id="GFS43163.1"/>
    </source>
</evidence>
<dbReference type="Proteomes" id="UP000886998">
    <property type="component" value="Unassembled WGS sequence"/>
</dbReference>
<sequence>MSRRSNGHVRLQAWKEIWQTWNFLENNYQNEGPSDYFDDEINSRRIFQRFPPVYQKDHSLPNEFRFHYLEDLCNYWWKSPYRWDLNYKNVL</sequence>
<gene>
    <name evidence="1" type="ORF">TNIN_69481</name>
</gene>
<name>A0A8X6JXI8_9ARAC</name>
<evidence type="ECO:0000313" key="2">
    <source>
        <dbReference type="Proteomes" id="UP000886998"/>
    </source>
</evidence>
<comment type="caution">
    <text evidence="1">The sequence shown here is derived from an EMBL/GenBank/DDBJ whole genome shotgun (WGS) entry which is preliminary data.</text>
</comment>
<dbReference type="EMBL" id="BMAV01025640">
    <property type="protein sequence ID" value="GFS43163.1"/>
    <property type="molecule type" value="Genomic_DNA"/>
</dbReference>
<protein>
    <submittedName>
        <fullName evidence="1">Uncharacterized protein</fullName>
    </submittedName>
</protein>
<proteinExistence type="predicted"/>
<dbReference type="AlphaFoldDB" id="A0A8X6JXI8"/>
<accession>A0A8X6JXI8</accession>
<reference evidence="1" key="1">
    <citation type="submission" date="2020-08" db="EMBL/GenBank/DDBJ databases">
        <title>Multicomponent nature underlies the extraordinary mechanical properties of spider dragline silk.</title>
        <authorList>
            <person name="Kono N."/>
            <person name="Nakamura H."/>
            <person name="Mori M."/>
            <person name="Yoshida Y."/>
            <person name="Ohtoshi R."/>
            <person name="Malay A.D."/>
            <person name="Moran D.A.P."/>
            <person name="Tomita M."/>
            <person name="Numata K."/>
            <person name="Arakawa K."/>
        </authorList>
    </citation>
    <scope>NUCLEOTIDE SEQUENCE</scope>
</reference>
<keyword evidence="2" id="KW-1185">Reference proteome</keyword>